<name>A0A2A4GFG6_9FLAO</name>
<reference evidence="2 3" key="1">
    <citation type="submission" date="2017-04" db="EMBL/GenBank/DDBJ databases">
        <title>A new member of the family Flavobacteriaceae isolated from ascidians.</title>
        <authorList>
            <person name="Chen L."/>
        </authorList>
    </citation>
    <scope>NUCLEOTIDE SEQUENCE [LARGE SCALE GENOMIC DNA]</scope>
    <source>
        <strain evidence="2 3">HQA918</strain>
    </source>
</reference>
<dbReference type="OrthoDB" id="1143964at2"/>
<proteinExistence type="predicted"/>
<accession>A0A2A4GFG6</accession>
<feature type="transmembrane region" description="Helical" evidence="1">
    <location>
        <begin position="12"/>
        <end position="35"/>
    </location>
</feature>
<feature type="transmembrane region" description="Helical" evidence="1">
    <location>
        <begin position="85"/>
        <end position="104"/>
    </location>
</feature>
<dbReference type="Proteomes" id="UP000219559">
    <property type="component" value="Unassembled WGS sequence"/>
</dbReference>
<evidence type="ECO:0000313" key="2">
    <source>
        <dbReference type="EMBL" id="PCE66696.1"/>
    </source>
</evidence>
<sequence>MENSNTVPKWFTVVAVLALLWNLMGLGSFFMHVFISEEALAVLPEAERNLYGQFPLWTEVVFAIAVLGGTLGSLGLLMRKAWAKPLFWISLVAIIIQMSHNLFMTDAMEVYGNMAALMPTLVVAIGIFMVWLSNKGVNLGWLK</sequence>
<comment type="caution">
    <text evidence="2">The sequence shown here is derived from an EMBL/GenBank/DDBJ whole genome shotgun (WGS) entry which is preliminary data.</text>
</comment>
<keyword evidence="1" id="KW-1133">Transmembrane helix</keyword>
<dbReference type="EMBL" id="NBWU01000001">
    <property type="protein sequence ID" value="PCE66696.1"/>
    <property type="molecule type" value="Genomic_DNA"/>
</dbReference>
<feature type="transmembrane region" description="Helical" evidence="1">
    <location>
        <begin position="110"/>
        <end position="133"/>
    </location>
</feature>
<protein>
    <recommendedName>
        <fullName evidence="4">Sugar transporter</fullName>
    </recommendedName>
</protein>
<keyword evidence="3" id="KW-1185">Reference proteome</keyword>
<evidence type="ECO:0008006" key="4">
    <source>
        <dbReference type="Google" id="ProtNLM"/>
    </source>
</evidence>
<organism evidence="2 3">
    <name type="scientific">Sediminicola luteus</name>
    <dbReference type="NCBI Taxonomy" id="319238"/>
    <lineage>
        <taxon>Bacteria</taxon>
        <taxon>Pseudomonadati</taxon>
        <taxon>Bacteroidota</taxon>
        <taxon>Flavobacteriia</taxon>
        <taxon>Flavobacteriales</taxon>
        <taxon>Flavobacteriaceae</taxon>
        <taxon>Sediminicola</taxon>
    </lineage>
</organism>
<feature type="transmembrane region" description="Helical" evidence="1">
    <location>
        <begin position="55"/>
        <end position="78"/>
    </location>
</feature>
<evidence type="ECO:0000256" key="1">
    <source>
        <dbReference type="SAM" id="Phobius"/>
    </source>
</evidence>
<keyword evidence="1" id="KW-0812">Transmembrane</keyword>
<dbReference type="RefSeq" id="WP_097442218.1">
    <property type="nucleotide sequence ID" value="NZ_NBWU01000001.1"/>
</dbReference>
<keyword evidence="1" id="KW-0472">Membrane</keyword>
<dbReference type="AlphaFoldDB" id="A0A2A4GFG6"/>
<evidence type="ECO:0000313" key="3">
    <source>
        <dbReference type="Proteomes" id="UP000219559"/>
    </source>
</evidence>
<gene>
    <name evidence="2" type="ORF">B7P33_05240</name>
</gene>